<dbReference type="AlphaFoldDB" id="A0A8S1RE03"/>
<name>A0A8S1RE03_9CILI</name>
<organism evidence="2 3">
    <name type="scientific">Paramecium sonneborni</name>
    <dbReference type="NCBI Taxonomy" id="65129"/>
    <lineage>
        <taxon>Eukaryota</taxon>
        <taxon>Sar</taxon>
        <taxon>Alveolata</taxon>
        <taxon>Ciliophora</taxon>
        <taxon>Intramacronucleata</taxon>
        <taxon>Oligohymenophorea</taxon>
        <taxon>Peniculida</taxon>
        <taxon>Parameciidae</taxon>
        <taxon>Paramecium</taxon>
    </lineage>
</organism>
<keyword evidence="3" id="KW-1185">Reference proteome</keyword>
<gene>
    <name evidence="2" type="ORF">PSON_ATCC_30995.1.T1670122</name>
</gene>
<accession>A0A8S1RE03</accession>
<dbReference type="Proteomes" id="UP000692954">
    <property type="component" value="Unassembled WGS sequence"/>
</dbReference>
<evidence type="ECO:0000313" key="2">
    <source>
        <dbReference type="EMBL" id="CAD8126486.1"/>
    </source>
</evidence>
<proteinExistence type="predicted"/>
<dbReference type="EMBL" id="CAJJDN010000167">
    <property type="protein sequence ID" value="CAD8126486.1"/>
    <property type="molecule type" value="Genomic_DNA"/>
</dbReference>
<evidence type="ECO:0000256" key="1">
    <source>
        <dbReference type="SAM" id="Phobius"/>
    </source>
</evidence>
<keyword evidence="1" id="KW-0812">Transmembrane</keyword>
<comment type="caution">
    <text evidence="2">The sequence shown here is derived from an EMBL/GenBank/DDBJ whole genome shotgun (WGS) entry which is preliminary data.</text>
</comment>
<sequence length="103" mass="12411">MFLSVLLFGMIQQIPDEHIVVCPLEYNLSHLLIQKFMIIHLKSFITIELVYFELNFIFLLFKNLIFLQITYFSAVYNYAERTNISISYDEQYLYILRESELIL</sequence>
<reference evidence="2" key="1">
    <citation type="submission" date="2021-01" db="EMBL/GenBank/DDBJ databases">
        <authorList>
            <consortium name="Genoscope - CEA"/>
            <person name="William W."/>
        </authorList>
    </citation>
    <scope>NUCLEOTIDE SEQUENCE</scope>
</reference>
<protein>
    <submittedName>
        <fullName evidence="2">Uncharacterized protein</fullName>
    </submittedName>
</protein>
<keyword evidence="1" id="KW-1133">Transmembrane helix</keyword>
<feature type="transmembrane region" description="Helical" evidence="1">
    <location>
        <begin position="37"/>
        <end position="61"/>
    </location>
</feature>
<keyword evidence="1" id="KW-0472">Membrane</keyword>
<evidence type="ECO:0000313" key="3">
    <source>
        <dbReference type="Proteomes" id="UP000692954"/>
    </source>
</evidence>